<dbReference type="EMBL" id="CP122537">
    <property type="protein sequence ID" value="WGH78134.1"/>
    <property type="molecule type" value="Genomic_DNA"/>
</dbReference>
<keyword evidence="2" id="KW-1185">Reference proteome</keyword>
<sequence>MTDTRSSEILLADSYAKQAVGREVFGSVFRFFDDELFDVRIGSRSQEGLHAGLRWMLAEAAYSIVSDTVGYSGPCDGLLPGARLAAQRGQDTLVVAARDEP</sequence>
<accession>A0ABY8LD86</accession>
<reference evidence="1 2" key="1">
    <citation type="submission" date="2023-04" db="EMBL/GenBank/DDBJ databases">
        <title>Jannaschia ovalis sp. nov., a marine bacterium isolated from sea tidal flat.</title>
        <authorList>
            <person name="Kwon D.Y."/>
            <person name="Kim J.-J."/>
        </authorList>
    </citation>
    <scope>NUCLEOTIDE SEQUENCE [LARGE SCALE GENOMIC DNA]</scope>
    <source>
        <strain evidence="1 2">GRR-S6-38</strain>
    </source>
</reference>
<protein>
    <submittedName>
        <fullName evidence="1">Uncharacterized protein</fullName>
    </submittedName>
</protein>
<dbReference type="Gene3D" id="3.40.50.10610">
    <property type="entry name" value="ABC-type transport auxiliary lipoprotein component"/>
    <property type="match status" value="1"/>
</dbReference>
<organism evidence="1 2">
    <name type="scientific">Jannaschia ovalis</name>
    <dbReference type="NCBI Taxonomy" id="3038773"/>
    <lineage>
        <taxon>Bacteria</taxon>
        <taxon>Pseudomonadati</taxon>
        <taxon>Pseudomonadota</taxon>
        <taxon>Alphaproteobacteria</taxon>
        <taxon>Rhodobacterales</taxon>
        <taxon>Roseobacteraceae</taxon>
        <taxon>Jannaschia</taxon>
    </lineage>
</organism>
<evidence type="ECO:0000313" key="2">
    <source>
        <dbReference type="Proteomes" id="UP001243420"/>
    </source>
</evidence>
<gene>
    <name evidence="1" type="ORF">P8627_14020</name>
</gene>
<proteinExistence type="predicted"/>
<dbReference type="Proteomes" id="UP001243420">
    <property type="component" value="Chromosome"/>
</dbReference>
<evidence type="ECO:0000313" key="1">
    <source>
        <dbReference type="EMBL" id="WGH78134.1"/>
    </source>
</evidence>
<name>A0ABY8LD86_9RHOB</name>
<dbReference type="RefSeq" id="WP_279964828.1">
    <property type="nucleotide sequence ID" value="NZ_CP122537.1"/>
</dbReference>